<proteinExistence type="predicted"/>
<dbReference type="STRING" id="1344418.A0A1D2VLV2"/>
<dbReference type="GO" id="GO:0005730">
    <property type="term" value="C:nucleolus"/>
    <property type="evidence" value="ECO:0007669"/>
    <property type="project" value="UniProtKB-ARBA"/>
</dbReference>
<dbReference type="OrthoDB" id="10261452at2759"/>
<name>A0A1D2VLV2_9ASCO</name>
<dbReference type="AlphaFoldDB" id="A0A1D2VLV2"/>
<evidence type="ECO:0000313" key="3">
    <source>
        <dbReference type="EMBL" id="ODV62590.1"/>
    </source>
</evidence>
<organism evidence="3 4">
    <name type="scientific">Ascoidea rubescens DSM 1968</name>
    <dbReference type="NCBI Taxonomy" id="1344418"/>
    <lineage>
        <taxon>Eukaryota</taxon>
        <taxon>Fungi</taxon>
        <taxon>Dikarya</taxon>
        <taxon>Ascomycota</taxon>
        <taxon>Saccharomycotina</taxon>
        <taxon>Saccharomycetes</taxon>
        <taxon>Ascoideaceae</taxon>
        <taxon>Ascoidea</taxon>
    </lineage>
</organism>
<dbReference type="RefSeq" id="XP_020048897.1">
    <property type="nucleotide sequence ID" value="XM_020191927.1"/>
</dbReference>
<dbReference type="GO" id="GO:0000027">
    <property type="term" value="P:ribosomal large subunit assembly"/>
    <property type="evidence" value="ECO:0007669"/>
    <property type="project" value="TreeGrafter"/>
</dbReference>
<gene>
    <name evidence="3" type="ORF">ASCRUDRAFT_7139</name>
</gene>
<dbReference type="GO" id="GO:0006364">
    <property type="term" value="P:rRNA processing"/>
    <property type="evidence" value="ECO:0007669"/>
    <property type="project" value="InterPro"/>
</dbReference>
<feature type="region of interest" description="Disordered" evidence="1">
    <location>
        <begin position="274"/>
        <end position="313"/>
    </location>
</feature>
<protein>
    <submittedName>
        <fullName evidence="3">Brix-domain-containing protein</fullName>
    </submittedName>
</protein>
<feature type="domain" description="Brix" evidence="2">
    <location>
        <begin position="25"/>
        <end position="342"/>
    </location>
</feature>
<dbReference type="GeneID" id="30965563"/>
<evidence type="ECO:0000259" key="2">
    <source>
        <dbReference type="PROSITE" id="PS50833"/>
    </source>
</evidence>
<reference evidence="4" key="1">
    <citation type="submission" date="2016-05" db="EMBL/GenBank/DDBJ databases">
        <title>Comparative genomics of biotechnologically important yeasts.</title>
        <authorList>
            <consortium name="DOE Joint Genome Institute"/>
            <person name="Riley R."/>
            <person name="Haridas S."/>
            <person name="Wolfe K.H."/>
            <person name="Lopes M.R."/>
            <person name="Hittinger C.T."/>
            <person name="Goker M."/>
            <person name="Salamov A."/>
            <person name="Wisecaver J."/>
            <person name="Long T.M."/>
            <person name="Aerts A.L."/>
            <person name="Barry K."/>
            <person name="Choi C."/>
            <person name="Clum A."/>
            <person name="Coughlan A.Y."/>
            <person name="Deshpande S."/>
            <person name="Douglass A.P."/>
            <person name="Hanson S.J."/>
            <person name="Klenk H.-P."/>
            <person name="Labutti K."/>
            <person name="Lapidus A."/>
            <person name="Lindquist E."/>
            <person name="Lipzen A."/>
            <person name="Meier-Kolthoff J.P."/>
            <person name="Ohm R.A."/>
            <person name="Otillar R.P."/>
            <person name="Pangilinan J."/>
            <person name="Peng Y."/>
            <person name="Rokas A."/>
            <person name="Rosa C.A."/>
            <person name="Scheuner C."/>
            <person name="Sibirny A.A."/>
            <person name="Slot J.C."/>
            <person name="Stielow J.B."/>
            <person name="Sun H."/>
            <person name="Kurtzman C.P."/>
            <person name="Blackwell M."/>
            <person name="Grigoriev I.V."/>
            <person name="Jeffries T.W."/>
        </authorList>
    </citation>
    <scope>NUCLEOTIDE SEQUENCE [LARGE SCALE GENOMIC DNA]</scope>
    <source>
        <strain evidence="4">DSM 1968</strain>
    </source>
</reference>
<dbReference type="GO" id="GO:0030687">
    <property type="term" value="C:preribosome, large subunit precursor"/>
    <property type="evidence" value="ECO:0007669"/>
    <property type="project" value="TreeGrafter"/>
</dbReference>
<feature type="compositionally biased region" description="Basic and acidic residues" evidence="1">
    <location>
        <begin position="398"/>
        <end position="411"/>
    </location>
</feature>
<dbReference type="GO" id="GO:0019843">
    <property type="term" value="F:rRNA binding"/>
    <property type="evidence" value="ECO:0007669"/>
    <property type="project" value="InterPro"/>
</dbReference>
<feature type="region of interest" description="Disordered" evidence="1">
    <location>
        <begin position="368"/>
        <end position="435"/>
    </location>
</feature>
<dbReference type="PROSITE" id="PS50833">
    <property type="entry name" value="BRIX"/>
    <property type="match status" value="1"/>
</dbReference>
<dbReference type="EMBL" id="KV454477">
    <property type="protein sequence ID" value="ODV62590.1"/>
    <property type="molecule type" value="Genomic_DNA"/>
</dbReference>
<dbReference type="Pfam" id="PF04427">
    <property type="entry name" value="Brix"/>
    <property type="match status" value="1"/>
</dbReference>
<dbReference type="Proteomes" id="UP000095038">
    <property type="component" value="Unassembled WGS sequence"/>
</dbReference>
<accession>A0A1D2VLV2</accession>
<dbReference type="InterPro" id="IPR007109">
    <property type="entry name" value="Brix"/>
</dbReference>
<feature type="compositionally biased region" description="Basic residues" evidence="1">
    <location>
        <begin position="386"/>
        <end position="397"/>
    </location>
</feature>
<dbReference type="PANTHER" id="PTHR12661:SF5">
    <property type="entry name" value="SUPPRESSOR OF SWI4 1 HOMOLOG"/>
    <property type="match status" value="1"/>
</dbReference>
<dbReference type="InterPro" id="IPR045112">
    <property type="entry name" value="PPAN-like"/>
</dbReference>
<evidence type="ECO:0000256" key="1">
    <source>
        <dbReference type="SAM" id="MobiDB-lite"/>
    </source>
</evidence>
<dbReference type="InParanoid" id="A0A1D2VLV2"/>
<dbReference type="FunCoup" id="A0A1D2VLV2">
    <property type="interactions" value="884"/>
</dbReference>
<sequence length="435" mass="49843">MAKRRTKKRTHIEPNEDELAKIPRSMVIRLGLAHRNHSLAQLVKDFRNIMQPYTAINLRERKTNKLKDFIVMAGPLNVSHLMIFTQSEKGTTSFKIAKMSQGPTLNFTLTSYSLSKDIRKFLRHPKSLAKDSTDFSNPPLLVLNGFPKPAIAQPYEKTLITTFQNMFPPINPQQIKVSSIKRVLILSKDPKTDEIDLRHYSIETKPVEISKNVKKLINSKNVHTKKIPNLSKINDISDFLLDPNSNSGFTSDSELSELEEDSIVQIRDTSAISASNTIKKHDEVKDEDEDNIPIPEKSVENDKNENVNNDSEPNVKKRAVKLIELGPRMKFKLVKIEDGNCTGKVLYHSLYSKTKNEVKQLDKIHATREKEKQKRKKEQLQNVQVKKAKKDAKKLRHKENLSRKKNNKSENESLDPSDTEIKNKNEDDSDELFSS</sequence>
<dbReference type="PANTHER" id="PTHR12661">
    <property type="entry name" value="PETER PAN-RELATED"/>
    <property type="match status" value="1"/>
</dbReference>
<keyword evidence="4" id="KW-1185">Reference proteome</keyword>
<dbReference type="SMART" id="SM00879">
    <property type="entry name" value="Brix"/>
    <property type="match status" value="1"/>
</dbReference>
<evidence type="ECO:0000313" key="4">
    <source>
        <dbReference type="Proteomes" id="UP000095038"/>
    </source>
</evidence>